<dbReference type="GO" id="GO:0004185">
    <property type="term" value="F:serine-type carboxypeptidase activity"/>
    <property type="evidence" value="ECO:0007669"/>
    <property type="project" value="InterPro"/>
</dbReference>
<proteinExistence type="inferred from homology"/>
<gene>
    <name evidence="3" type="ORF">HPBE_LOCUS8813</name>
</gene>
<keyword evidence="4" id="KW-1185">Reference proteome</keyword>
<dbReference type="OrthoDB" id="735686at2759"/>
<dbReference type="InterPro" id="IPR029058">
    <property type="entry name" value="AB_hydrolase_fold"/>
</dbReference>
<protein>
    <submittedName>
        <fullName evidence="5">Carboxypeptidase</fullName>
    </submittedName>
</protein>
<dbReference type="PANTHER" id="PTHR11802:SF201">
    <property type="entry name" value="CARBOXYPEPTIDASE"/>
    <property type="match status" value="1"/>
</dbReference>
<reference evidence="3 4" key="1">
    <citation type="submission" date="2018-11" db="EMBL/GenBank/DDBJ databases">
        <authorList>
            <consortium name="Pathogen Informatics"/>
        </authorList>
    </citation>
    <scope>NUCLEOTIDE SEQUENCE [LARGE SCALE GENOMIC DNA]</scope>
</reference>
<dbReference type="InterPro" id="IPR001563">
    <property type="entry name" value="Peptidase_S10"/>
</dbReference>
<accession>A0A183FMZ5</accession>
<dbReference type="SUPFAM" id="SSF53474">
    <property type="entry name" value="alpha/beta-Hydrolases"/>
    <property type="match status" value="1"/>
</dbReference>
<feature type="signal peptide" evidence="2">
    <location>
        <begin position="1"/>
        <end position="20"/>
    </location>
</feature>
<sequence>MRLAPLALALLLHVTTPSNADRTPRATANLVTALPGVSFATNFQQFAGYLNASGDYGPLELFYWHIESQGDPVNDPVILYINGGPGCSSLSGLMEEIGPFRATVPGTETLTENVFSWNKVQSCPLGLVVY</sequence>
<evidence type="ECO:0000313" key="4">
    <source>
        <dbReference type="Proteomes" id="UP000050761"/>
    </source>
</evidence>
<dbReference type="WBParaSite" id="HPBE_0000881201-mRNA-1">
    <property type="protein sequence ID" value="HPBE_0000881201-mRNA-1"/>
    <property type="gene ID" value="HPBE_0000881201"/>
</dbReference>
<dbReference type="Gene3D" id="3.40.50.1820">
    <property type="entry name" value="alpha/beta hydrolase"/>
    <property type="match status" value="1"/>
</dbReference>
<comment type="similarity">
    <text evidence="1">Belongs to the peptidase S10 family.</text>
</comment>
<evidence type="ECO:0000256" key="2">
    <source>
        <dbReference type="SAM" id="SignalP"/>
    </source>
</evidence>
<organism evidence="4 5">
    <name type="scientific">Heligmosomoides polygyrus</name>
    <name type="common">Parasitic roundworm</name>
    <dbReference type="NCBI Taxonomy" id="6339"/>
    <lineage>
        <taxon>Eukaryota</taxon>
        <taxon>Metazoa</taxon>
        <taxon>Ecdysozoa</taxon>
        <taxon>Nematoda</taxon>
        <taxon>Chromadorea</taxon>
        <taxon>Rhabditida</taxon>
        <taxon>Rhabditina</taxon>
        <taxon>Rhabditomorpha</taxon>
        <taxon>Strongyloidea</taxon>
        <taxon>Heligmosomidae</taxon>
        <taxon>Heligmosomoides</taxon>
    </lineage>
</organism>
<keyword evidence="2" id="KW-0732">Signal</keyword>
<evidence type="ECO:0000313" key="3">
    <source>
        <dbReference type="EMBL" id="VDO77933.1"/>
    </source>
</evidence>
<evidence type="ECO:0000256" key="1">
    <source>
        <dbReference type="ARBA" id="ARBA00009431"/>
    </source>
</evidence>
<dbReference type="Pfam" id="PF00450">
    <property type="entry name" value="Peptidase_S10"/>
    <property type="match status" value="1"/>
</dbReference>
<dbReference type="Proteomes" id="UP000050761">
    <property type="component" value="Unassembled WGS sequence"/>
</dbReference>
<feature type="chain" id="PRO_5044551533" evidence="2">
    <location>
        <begin position="21"/>
        <end position="130"/>
    </location>
</feature>
<dbReference type="GO" id="GO:0006508">
    <property type="term" value="P:proteolysis"/>
    <property type="evidence" value="ECO:0007669"/>
    <property type="project" value="InterPro"/>
</dbReference>
<dbReference type="AlphaFoldDB" id="A0A183FMZ5"/>
<accession>A0A3P7ZIV0</accession>
<dbReference type="EMBL" id="UZAH01026260">
    <property type="protein sequence ID" value="VDO77933.1"/>
    <property type="molecule type" value="Genomic_DNA"/>
</dbReference>
<dbReference type="PANTHER" id="PTHR11802">
    <property type="entry name" value="SERINE PROTEASE FAMILY S10 SERINE CARBOXYPEPTIDASE"/>
    <property type="match status" value="1"/>
</dbReference>
<reference evidence="5" key="2">
    <citation type="submission" date="2019-09" db="UniProtKB">
        <authorList>
            <consortium name="WormBaseParasite"/>
        </authorList>
    </citation>
    <scope>IDENTIFICATION</scope>
</reference>
<evidence type="ECO:0000313" key="5">
    <source>
        <dbReference type="WBParaSite" id="HPBE_0000881201-mRNA-1"/>
    </source>
</evidence>
<name>A0A183FMZ5_HELPZ</name>